<evidence type="ECO:0000256" key="8">
    <source>
        <dbReference type="RuleBase" id="RU369079"/>
    </source>
</evidence>
<keyword evidence="2 8" id="KW-0813">Transport</keyword>
<feature type="transmembrane region" description="Helical" evidence="10">
    <location>
        <begin position="568"/>
        <end position="596"/>
    </location>
</feature>
<keyword evidence="5 10" id="KW-0812">Transmembrane</keyword>
<evidence type="ECO:0000259" key="12">
    <source>
        <dbReference type="Pfam" id="PF06808"/>
    </source>
</evidence>
<feature type="transmembrane region" description="Helical" evidence="10">
    <location>
        <begin position="530"/>
        <end position="548"/>
    </location>
</feature>
<feature type="compositionally biased region" description="Low complexity" evidence="9">
    <location>
        <begin position="1"/>
        <end position="11"/>
    </location>
</feature>
<feature type="transmembrane region" description="Helical" evidence="10">
    <location>
        <begin position="254"/>
        <end position="276"/>
    </location>
</feature>
<feature type="transmembrane region" description="Helical" evidence="10">
    <location>
        <begin position="178"/>
        <end position="201"/>
    </location>
</feature>
<evidence type="ECO:0000256" key="4">
    <source>
        <dbReference type="ARBA" id="ARBA00022519"/>
    </source>
</evidence>
<protein>
    <submittedName>
        <fullName evidence="13">Uncharacterized protein</fullName>
    </submittedName>
</protein>
<dbReference type="PANTHER" id="PTHR33362">
    <property type="entry name" value="SIALIC ACID TRAP TRANSPORTER PERMEASE PROTEIN SIAT-RELATED"/>
    <property type="match status" value="1"/>
</dbReference>
<dbReference type="OrthoDB" id="9790209at2"/>
<dbReference type="Pfam" id="PF04290">
    <property type="entry name" value="DctQ"/>
    <property type="match status" value="1"/>
</dbReference>
<feature type="transmembrane region" description="Helical" evidence="10">
    <location>
        <begin position="422"/>
        <end position="447"/>
    </location>
</feature>
<evidence type="ECO:0000259" key="11">
    <source>
        <dbReference type="Pfam" id="PF04290"/>
    </source>
</evidence>
<feature type="transmembrane region" description="Helical" evidence="10">
    <location>
        <begin position="346"/>
        <end position="370"/>
    </location>
</feature>
<feature type="transmembrane region" description="Helical" evidence="10">
    <location>
        <begin position="650"/>
        <end position="674"/>
    </location>
</feature>
<evidence type="ECO:0000256" key="6">
    <source>
        <dbReference type="ARBA" id="ARBA00022989"/>
    </source>
</evidence>
<dbReference type="AlphaFoldDB" id="A0A2A3JZP5"/>
<feature type="domain" description="Tripartite ATP-independent periplasmic transporters DctQ component" evidence="11">
    <location>
        <begin position="70"/>
        <end position="199"/>
    </location>
</feature>
<gene>
    <name evidence="13" type="ORF">CLG85_06495</name>
</gene>
<dbReference type="EMBL" id="NTHN01000083">
    <property type="protein sequence ID" value="PBD19974.1"/>
    <property type="molecule type" value="Genomic_DNA"/>
</dbReference>
<feature type="transmembrane region" description="Helical" evidence="10">
    <location>
        <begin position="468"/>
        <end position="489"/>
    </location>
</feature>
<evidence type="ECO:0000256" key="3">
    <source>
        <dbReference type="ARBA" id="ARBA00022475"/>
    </source>
</evidence>
<feature type="compositionally biased region" description="Basic residues" evidence="9">
    <location>
        <begin position="12"/>
        <end position="22"/>
    </location>
</feature>
<feature type="domain" description="TRAP C4-dicarboxylate transport system permease DctM subunit" evidence="12">
    <location>
        <begin position="259"/>
        <end position="668"/>
    </location>
</feature>
<dbReference type="InterPro" id="IPR055348">
    <property type="entry name" value="DctQ"/>
</dbReference>
<reference evidence="13" key="1">
    <citation type="submission" date="2017-09" db="EMBL/GenBank/DDBJ databases">
        <title>Yangia sp. SAOS 153D whole genome sequencing.</title>
        <authorList>
            <person name="Verma A."/>
            <person name="Krishnamurthi S."/>
        </authorList>
    </citation>
    <scope>NUCLEOTIDE SEQUENCE [LARGE SCALE GENOMIC DNA]</scope>
    <source>
        <strain evidence="13">SAOS 153D</strain>
    </source>
</reference>
<comment type="subcellular location">
    <subcellularLocation>
        <location evidence="1 8">Cell inner membrane</location>
        <topology evidence="1 8">Multi-pass membrane protein</topology>
    </subcellularLocation>
</comment>
<feature type="transmembrane region" description="Helical" evidence="10">
    <location>
        <begin position="131"/>
        <end position="152"/>
    </location>
</feature>
<evidence type="ECO:0000256" key="7">
    <source>
        <dbReference type="ARBA" id="ARBA00023136"/>
    </source>
</evidence>
<comment type="caution">
    <text evidence="13">The sequence shown here is derived from an EMBL/GenBank/DDBJ whole genome shotgun (WGS) entry which is preliminary data.</text>
</comment>
<organism evidence="13">
    <name type="scientific">Alloyangia mangrovi</name>
    <dbReference type="NCBI Taxonomy" id="1779329"/>
    <lineage>
        <taxon>Bacteria</taxon>
        <taxon>Pseudomonadati</taxon>
        <taxon>Pseudomonadota</taxon>
        <taxon>Alphaproteobacteria</taxon>
        <taxon>Rhodobacterales</taxon>
        <taxon>Roseobacteraceae</taxon>
        <taxon>Alloyangia</taxon>
    </lineage>
</organism>
<accession>A0A2A3JZP5</accession>
<proteinExistence type="predicted"/>
<keyword evidence="3" id="KW-1003">Cell membrane</keyword>
<evidence type="ECO:0000256" key="9">
    <source>
        <dbReference type="SAM" id="MobiDB-lite"/>
    </source>
</evidence>
<keyword evidence="6 10" id="KW-1133">Transmembrane helix</keyword>
<evidence type="ECO:0000256" key="5">
    <source>
        <dbReference type="ARBA" id="ARBA00022692"/>
    </source>
</evidence>
<feature type="transmembrane region" description="Helical" evidence="10">
    <location>
        <begin position="55"/>
        <end position="79"/>
    </location>
</feature>
<feature type="transmembrane region" description="Helical" evidence="10">
    <location>
        <begin position="495"/>
        <end position="518"/>
    </location>
</feature>
<dbReference type="GO" id="GO:0022857">
    <property type="term" value="F:transmembrane transporter activity"/>
    <property type="evidence" value="ECO:0007669"/>
    <property type="project" value="UniProtKB-UniRule"/>
</dbReference>
<dbReference type="InterPro" id="IPR010656">
    <property type="entry name" value="DctM"/>
</dbReference>
<feature type="transmembrane region" description="Helical" evidence="10">
    <location>
        <begin position="297"/>
        <end position="317"/>
    </location>
</feature>
<evidence type="ECO:0000256" key="2">
    <source>
        <dbReference type="ARBA" id="ARBA00022448"/>
    </source>
</evidence>
<dbReference type="GO" id="GO:0005886">
    <property type="term" value="C:plasma membrane"/>
    <property type="evidence" value="ECO:0007669"/>
    <property type="project" value="UniProtKB-SubCell"/>
</dbReference>
<feature type="region of interest" description="Disordered" evidence="9">
    <location>
        <begin position="1"/>
        <end position="41"/>
    </location>
</feature>
<keyword evidence="4 8" id="KW-0997">Cell inner membrane</keyword>
<feature type="transmembrane region" description="Helical" evidence="10">
    <location>
        <begin position="608"/>
        <end position="630"/>
    </location>
</feature>
<evidence type="ECO:0000256" key="1">
    <source>
        <dbReference type="ARBA" id="ARBA00004429"/>
    </source>
</evidence>
<sequence>MQTRGAPAGPGRRPRRPSRGARPRSADKAMTSHTDMGGRDAMTAGSTLRRLTDGLYTLSGFGAALALVSILCLVVAQMVTRWTGVLFPGGANYAGYAMATASFLALADTFRRNEHIRVGMLVERGGAWRRGIEIWCYTAGAAVALFFAWYAVKAPILSHKINDISQGQDGTPLWIPQIAMAVGAVLLAIAVIDSLLGLLFTEKMGVDAPRKPMLRDALGSTKARLAMLAASALVLYAAVHLMTGFDRDAVGLKIGIFLFVLFFLLGSGLWVGLALMGVAYMGMIGFTPRNPGSSMSITVWSSSSSWTLTSLPLFIWMGEILYRTKLSEDMFKGLAPWLSRFPGGLLHSNVVGCTVFAAVSGSSAATLTTVGKMSIPELRKRGYPEFMIIGTLAGAATLGLMIPPSLTLIVYGVTVQQSITGLFMAGVIPGIVLATMFMAYIAIWSVVRKDQAPEPEPHTTFAEKLRASTLLIPVIVLILVVIGSMYLGIATATEAAAFGVIGALVLAALQGSLSWEAFRQSLMGATRTSAMIALILMGASFLTLAMGFTGVPRALAGVIAAWELSPVALIAALTVFYIIIGMFLDGISAVVLTMAIIEPMIRAAGIDLIWFGIFIVVVVEMAQITPPVGFNLFVLQGMTRHDMSYIARTALPMFLIMVLMVGVLVAFPGLATWLPDMVQAKQ</sequence>
<feature type="transmembrane region" description="Helical" evidence="10">
    <location>
        <begin position="382"/>
        <end position="402"/>
    </location>
</feature>
<feature type="transmembrane region" description="Helical" evidence="10">
    <location>
        <begin position="222"/>
        <end position="242"/>
    </location>
</feature>
<dbReference type="PANTHER" id="PTHR33362:SF5">
    <property type="entry name" value="C4-DICARBOXYLATE TRAP TRANSPORTER LARGE PERMEASE PROTEIN DCTM"/>
    <property type="match status" value="1"/>
</dbReference>
<comment type="function">
    <text evidence="8">Part of the tripartite ATP-independent periplasmic (TRAP) transport system.</text>
</comment>
<feature type="transmembrane region" description="Helical" evidence="10">
    <location>
        <begin position="91"/>
        <end position="110"/>
    </location>
</feature>
<dbReference type="Pfam" id="PF06808">
    <property type="entry name" value="DctM"/>
    <property type="match status" value="1"/>
</dbReference>
<evidence type="ECO:0000313" key="13">
    <source>
        <dbReference type="EMBL" id="PBD19974.1"/>
    </source>
</evidence>
<keyword evidence="7 10" id="KW-0472">Membrane</keyword>
<dbReference type="InterPro" id="IPR004681">
    <property type="entry name" value="TRAP_DctM"/>
</dbReference>
<dbReference type="NCBIfam" id="TIGR00786">
    <property type="entry name" value="dctM"/>
    <property type="match status" value="1"/>
</dbReference>
<evidence type="ECO:0000256" key="10">
    <source>
        <dbReference type="SAM" id="Phobius"/>
    </source>
</evidence>
<name>A0A2A3JZP5_9RHOB</name>